<dbReference type="EC" id="2.7.13.3" evidence="2"/>
<dbReference type="Gene3D" id="3.30.565.10">
    <property type="entry name" value="Histidine kinase-like ATPase, C-terminal domain"/>
    <property type="match status" value="1"/>
</dbReference>
<dbReference type="PANTHER" id="PTHR24421:SF10">
    <property type="entry name" value="NITRATE_NITRITE SENSOR PROTEIN NARQ"/>
    <property type="match status" value="1"/>
</dbReference>
<dbReference type="InterPro" id="IPR050482">
    <property type="entry name" value="Sensor_HK_TwoCompSys"/>
</dbReference>
<evidence type="ECO:0000256" key="5">
    <source>
        <dbReference type="ARBA" id="ARBA00022741"/>
    </source>
</evidence>
<evidence type="ECO:0000256" key="6">
    <source>
        <dbReference type="ARBA" id="ARBA00022777"/>
    </source>
</evidence>
<dbReference type="EMBL" id="VDLX02000011">
    <property type="protein sequence ID" value="KAB8192016.1"/>
    <property type="molecule type" value="Genomic_DNA"/>
</dbReference>
<dbReference type="Pfam" id="PF02518">
    <property type="entry name" value="HATPase_c"/>
    <property type="match status" value="1"/>
</dbReference>
<keyword evidence="4" id="KW-0808">Transferase</keyword>
<keyword evidence="6" id="KW-0418">Kinase</keyword>
<evidence type="ECO:0000256" key="3">
    <source>
        <dbReference type="ARBA" id="ARBA00022553"/>
    </source>
</evidence>
<dbReference type="Gene3D" id="1.20.5.1930">
    <property type="match status" value="1"/>
</dbReference>
<dbReference type="GO" id="GO:0046983">
    <property type="term" value="F:protein dimerization activity"/>
    <property type="evidence" value="ECO:0007669"/>
    <property type="project" value="InterPro"/>
</dbReference>
<dbReference type="RefSeq" id="WP_139633824.1">
    <property type="nucleotide sequence ID" value="NZ_VDLX02000011.1"/>
</dbReference>
<dbReference type="GO" id="GO:0000155">
    <property type="term" value="F:phosphorelay sensor kinase activity"/>
    <property type="evidence" value="ECO:0007669"/>
    <property type="project" value="InterPro"/>
</dbReference>
<gene>
    <name evidence="10" type="ORF">FH608_029230</name>
</gene>
<keyword evidence="7" id="KW-0067">ATP-binding</keyword>
<dbReference type="SUPFAM" id="SSF55874">
    <property type="entry name" value="ATPase domain of HSP90 chaperone/DNA topoisomerase II/histidine kinase"/>
    <property type="match status" value="1"/>
</dbReference>
<keyword evidence="5" id="KW-0547">Nucleotide-binding</keyword>
<comment type="catalytic activity">
    <reaction evidence="1">
        <text>ATP + protein L-histidine = ADP + protein N-phospho-L-histidine.</text>
        <dbReference type="EC" id="2.7.13.3"/>
    </reaction>
</comment>
<dbReference type="InterPro" id="IPR011712">
    <property type="entry name" value="Sig_transdc_His_kin_sub3_dim/P"/>
</dbReference>
<sequence length="555" mass="58169">MTAGVQATVNDASGDPLGAHVALVIVVVMVFWAFLVAGLMFEPYRQFGHTGRLLQLTGICHLLTVLQDSRSWSLARVGDVASILMLGLLAHLILTLPQGRIISGRRRAAVAGMYAGVVAATAVSLRYGPGFDAGCDCFPPGPELSAAAQRGLLYGSAAFFWAYGLILGGVLIWRLLIRPHPAQRRSFSLAALTGALTIVGVGGRLGLFVMPGTPAPDGPYAVVYAATLTTMVLGPLGLVTVVVRARMHQASILDATVGDQGLLPPSELENALATVLKDPTVRLTGHPPVEPGRSGVPLRIAGDHVVHLTYSSALDGQPELIRSAAALARLTLRDDHLRAELADNLEAVRASRARIVQAGDAERRRIERDLHDGAQQRLVSLAARLGLALLQLSRGQHATATATVTAAVGELQDALEELRELTRGLHSPVLENAGLAQALASLAERSPIPASVMATGERLAPAVERAAYFVAAEAVTNAIKHSQAQRITITAEIRNARLVLTIQDDGIGGARATGSGLSGLADRVAALDGRLTVTSPPGRGTALVAELPSPPHDLR</sequence>
<dbReference type="AlphaFoldDB" id="A0A5C4W4M5"/>
<dbReference type="CDD" id="cd16917">
    <property type="entry name" value="HATPase_UhpB-NarQ-NarX-like"/>
    <property type="match status" value="1"/>
</dbReference>
<name>A0A5C4W4M5_9ACTN</name>
<dbReference type="GO" id="GO:0005524">
    <property type="term" value="F:ATP binding"/>
    <property type="evidence" value="ECO:0007669"/>
    <property type="project" value="UniProtKB-KW"/>
</dbReference>
<reference evidence="10 11" key="1">
    <citation type="submission" date="2019-10" db="EMBL/GenBank/DDBJ databases">
        <title>Nonomuraea sp. nov., isolated from Phyllanthus amarus.</title>
        <authorList>
            <person name="Klykleung N."/>
            <person name="Tanasupawat S."/>
        </authorList>
    </citation>
    <scope>NUCLEOTIDE SEQUENCE [LARGE SCALE GENOMIC DNA]</scope>
    <source>
        <strain evidence="10 11">PA1-10</strain>
    </source>
</reference>
<evidence type="ECO:0000256" key="7">
    <source>
        <dbReference type="ARBA" id="ARBA00022840"/>
    </source>
</evidence>
<keyword evidence="8" id="KW-0902">Two-component regulatory system</keyword>
<evidence type="ECO:0000256" key="1">
    <source>
        <dbReference type="ARBA" id="ARBA00000085"/>
    </source>
</evidence>
<feature type="domain" description="Histidine kinase/HSP90-like ATPase" evidence="9">
    <location>
        <begin position="462"/>
        <end position="551"/>
    </location>
</feature>
<evidence type="ECO:0000313" key="10">
    <source>
        <dbReference type="EMBL" id="KAB8192016.1"/>
    </source>
</evidence>
<dbReference type="Proteomes" id="UP000312512">
    <property type="component" value="Unassembled WGS sequence"/>
</dbReference>
<evidence type="ECO:0000256" key="2">
    <source>
        <dbReference type="ARBA" id="ARBA00012438"/>
    </source>
</evidence>
<keyword evidence="11" id="KW-1185">Reference proteome</keyword>
<proteinExistence type="predicted"/>
<dbReference type="SMART" id="SM00387">
    <property type="entry name" value="HATPase_c"/>
    <property type="match status" value="1"/>
</dbReference>
<evidence type="ECO:0000256" key="8">
    <source>
        <dbReference type="ARBA" id="ARBA00023012"/>
    </source>
</evidence>
<dbReference type="GO" id="GO:0016020">
    <property type="term" value="C:membrane"/>
    <property type="evidence" value="ECO:0007669"/>
    <property type="project" value="InterPro"/>
</dbReference>
<dbReference type="InterPro" id="IPR003594">
    <property type="entry name" value="HATPase_dom"/>
</dbReference>
<evidence type="ECO:0000259" key="9">
    <source>
        <dbReference type="SMART" id="SM00387"/>
    </source>
</evidence>
<dbReference type="Pfam" id="PF07730">
    <property type="entry name" value="HisKA_3"/>
    <property type="match status" value="1"/>
</dbReference>
<protein>
    <recommendedName>
        <fullName evidence="2">histidine kinase</fullName>
        <ecNumber evidence="2">2.7.13.3</ecNumber>
    </recommendedName>
</protein>
<keyword evidence="3" id="KW-0597">Phosphoprotein</keyword>
<organism evidence="10 11">
    <name type="scientific">Nonomuraea phyllanthi</name>
    <dbReference type="NCBI Taxonomy" id="2219224"/>
    <lineage>
        <taxon>Bacteria</taxon>
        <taxon>Bacillati</taxon>
        <taxon>Actinomycetota</taxon>
        <taxon>Actinomycetes</taxon>
        <taxon>Streptosporangiales</taxon>
        <taxon>Streptosporangiaceae</taxon>
        <taxon>Nonomuraea</taxon>
    </lineage>
</organism>
<evidence type="ECO:0000313" key="11">
    <source>
        <dbReference type="Proteomes" id="UP000312512"/>
    </source>
</evidence>
<dbReference type="PANTHER" id="PTHR24421">
    <property type="entry name" value="NITRATE/NITRITE SENSOR PROTEIN NARX-RELATED"/>
    <property type="match status" value="1"/>
</dbReference>
<comment type="caution">
    <text evidence="10">The sequence shown here is derived from an EMBL/GenBank/DDBJ whole genome shotgun (WGS) entry which is preliminary data.</text>
</comment>
<evidence type="ECO:0000256" key="4">
    <source>
        <dbReference type="ARBA" id="ARBA00022679"/>
    </source>
</evidence>
<dbReference type="OrthoDB" id="5241729at2"/>
<accession>A0A5C4W4M5</accession>
<dbReference type="InterPro" id="IPR036890">
    <property type="entry name" value="HATPase_C_sf"/>
</dbReference>